<dbReference type="EMBL" id="JAGSND010000010">
    <property type="protein sequence ID" value="MBR0599115.1"/>
    <property type="molecule type" value="Genomic_DNA"/>
</dbReference>
<dbReference type="Pfam" id="PF22564">
    <property type="entry name" value="HAAS"/>
    <property type="match status" value="1"/>
</dbReference>
<organism evidence="2 3">
    <name type="scientific">Sinanaerobacter chloroacetimidivorans</name>
    <dbReference type="NCBI Taxonomy" id="2818044"/>
    <lineage>
        <taxon>Bacteria</taxon>
        <taxon>Bacillati</taxon>
        <taxon>Bacillota</taxon>
        <taxon>Clostridia</taxon>
        <taxon>Peptostreptococcales</taxon>
        <taxon>Anaerovoracaceae</taxon>
        <taxon>Sinanaerobacter</taxon>
    </lineage>
</organism>
<accession>A0A8J7W4M9</accession>
<evidence type="ECO:0000313" key="2">
    <source>
        <dbReference type="EMBL" id="MBR0599115.1"/>
    </source>
</evidence>
<dbReference type="RefSeq" id="WP_227019247.1">
    <property type="nucleotide sequence ID" value="NZ_JAGSND010000010.1"/>
</dbReference>
<feature type="transmembrane region" description="Helical" evidence="1">
    <location>
        <begin position="80"/>
        <end position="99"/>
    </location>
</feature>
<evidence type="ECO:0000256" key="1">
    <source>
        <dbReference type="SAM" id="Phobius"/>
    </source>
</evidence>
<feature type="transmembrane region" description="Helical" evidence="1">
    <location>
        <begin position="158"/>
        <end position="177"/>
    </location>
</feature>
<keyword evidence="1" id="KW-0812">Transmembrane</keyword>
<comment type="caution">
    <text evidence="2">The sequence shown here is derived from an EMBL/GenBank/DDBJ whole genome shotgun (WGS) entry which is preliminary data.</text>
</comment>
<reference evidence="2" key="1">
    <citation type="submission" date="2021-04" db="EMBL/GenBank/DDBJ databases">
        <title>Sinoanaerobacter chloroacetimidivorans sp. nov., an obligate anaerobic bacterium isolated from anaerobic sludge.</title>
        <authorList>
            <person name="Bao Y."/>
        </authorList>
    </citation>
    <scope>NUCLEOTIDE SEQUENCE</scope>
    <source>
        <strain evidence="2">BAD-6</strain>
    </source>
</reference>
<sequence length="199" mass="20786">MNRSEFFKKLEQGLSRVPKEEAEAAIAYYNEYFDDAGEENEQRVIEELGSPAQIAAGIRADVAVKNLEEPAPSVKKGISAIWWVLLAIFAAPIALPLAIGAAALVIGLVLAAIGIIVALIVTVIAFLGSGIIIIVAGIAAIATSLPTAAFTVGVGLSLIGLMLLVGILIMLAARAAFSGIAKLSNRQLHKQSKGDEINE</sequence>
<name>A0A8J7W4M9_9FIRM</name>
<protein>
    <submittedName>
        <fullName evidence="2">DUF1700 domain-containing protein</fullName>
    </submittedName>
</protein>
<dbReference type="Proteomes" id="UP000675664">
    <property type="component" value="Unassembled WGS sequence"/>
</dbReference>
<feature type="transmembrane region" description="Helical" evidence="1">
    <location>
        <begin position="132"/>
        <end position="152"/>
    </location>
</feature>
<gene>
    <name evidence="2" type="ORF">KCX82_14590</name>
</gene>
<reference evidence="2" key="2">
    <citation type="submission" date="2021-04" db="EMBL/GenBank/DDBJ databases">
        <authorList>
            <person name="Liu J."/>
        </authorList>
    </citation>
    <scope>NUCLEOTIDE SEQUENCE</scope>
    <source>
        <strain evidence="2">BAD-6</strain>
    </source>
</reference>
<keyword evidence="1" id="KW-1133">Transmembrane helix</keyword>
<feature type="transmembrane region" description="Helical" evidence="1">
    <location>
        <begin position="105"/>
        <end position="127"/>
    </location>
</feature>
<keyword evidence="3" id="KW-1185">Reference proteome</keyword>
<keyword evidence="1" id="KW-0472">Membrane</keyword>
<dbReference type="AlphaFoldDB" id="A0A8J7W4M9"/>
<proteinExistence type="predicted"/>
<evidence type="ECO:0000313" key="3">
    <source>
        <dbReference type="Proteomes" id="UP000675664"/>
    </source>
</evidence>